<dbReference type="GO" id="GO:0030435">
    <property type="term" value="P:sporulation resulting in formation of a cellular spore"/>
    <property type="evidence" value="ECO:0007669"/>
    <property type="project" value="UniProtKB-KW"/>
</dbReference>
<dbReference type="HAMAP" id="MF_00667">
    <property type="entry name" value="SspH"/>
    <property type="match status" value="1"/>
</dbReference>
<proteinExistence type="inferred from homology"/>
<dbReference type="GO" id="GO:0042601">
    <property type="term" value="C:endospore-forming forespore"/>
    <property type="evidence" value="ECO:0007669"/>
    <property type="project" value="InterPro"/>
</dbReference>
<keyword evidence="5" id="KW-1185">Reference proteome</keyword>
<dbReference type="Proteomes" id="UP000199545">
    <property type="component" value="Unassembled WGS sequence"/>
</dbReference>
<dbReference type="InterPro" id="IPR012610">
    <property type="entry name" value="SASP_SspH"/>
</dbReference>
<dbReference type="STRING" id="46223.SAMN05421852_1436"/>
<dbReference type="OrthoDB" id="1683648at2"/>
<accession>A0A1I3VCZ3</accession>
<evidence type="ECO:0000256" key="3">
    <source>
        <dbReference type="ARBA" id="ARBA00022969"/>
    </source>
</evidence>
<evidence type="ECO:0000313" key="4">
    <source>
        <dbReference type="EMBL" id="SFJ93020.1"/>
    </source>
</evidence>
<reference evidence="4 5" key="1">
    <citation type="submission" date="2016-10" db="EMBL/GenBank/DDBJ databases">
        <authorList>
            <person name="de Groot N.N."/>
        </authorList>
    </citation>
    <scope>NUCLEOTIDE SEQUENCE [LARGE SCALE GENOMIC DNA]</scope>
    <source>
        <strain evidence="4 5">DSM 44778</strain>
    </source>
</reference>
<name>A0A1I3VCZ3_9BACL</name>
<dbReference type="AlphaFoldDB" id="A0A1I3VCZ3"/>
<dbReference type="NCBIfam" id="TIGR02861">
    <property type="entry name" value="SASP_H"/>
    <property type="match status" value="1"/>
</dbReference>
<evidence type="ECO:0000313" key="5">
    <source>
        <dbReference type="Proteomes" id="UP000199545"/>
    </source>
</evidence>
<dbReference type="EMBL" id="FORR01000043">
    <property type="protein sequence ID" value="SFJ93020.1"/>
    <property type="molecule type" value="Genomic_DNA"/>
</dbReference>
<protein>
    <submittedName>
        <fullName evidence="4">Small acid-soluble spore protein H (Minor)</fullName>
    </submittedName>
</protein>
<comment type="similarity">
    <text evidence="2">Belongs to the SspH family.</text>
</comment>
<evidence type="ECO:0000256" key="1">
    <source>
        <dbReference type="ARBA" id="ARBA00004288"/>
    </source>
</evidence>
<dbReference type="Pfam" id="PF08141">
    <property type="entry name" value="SspH"/>
    <property type="match status" value="1"/>
</dbReference>
<comment type="subcellular location">
    <subcellularLocation>
        <location evidence="1">Spore core</location>
    </subcellularLocation>
</comment>
<organism evidence="4 5">
    <name type="scientific">Thermoflavimicrobium dichotomicum</name>
    <dbReference type="NCBI Taxonomy" id="46223"/>
    <lineage>
        <taxon>Bacteria</taxon>
        <taxon>Bacillati</taxon>
        <taxon>Bacillota</taxon>
        <taxon>Bacilli</taxon>
        <taxon>Bacillales</taxon>
        <taxon>Thermoactinomycetaceae</taxon>
        <taxon>Thermoflavimicrobium</taxon>
    </lineage>
</organism>
<sequence length="60" mass="6802">MDLNRANQIVESPERIKVTYQGVPVWIQTIDDGTQTAVVYNEADPDIEKTVPVSDLREEN</sequence>
<gene>
    <name evidence="4" type="ORF">SAMN05421852_1436</name>
</gene>
<dbReference type="RefSeq" id="WP_093231774.1">
    <property type="nucleotide sequence ID" value="NZ_FORR01000043.1"/>
</dbReference>
<keyword evidence="3" id="KW-0749">Sporulation</keyword>
<evidence type="ECO:0000256" key="2">
    <source>
        <dbReference type="ARBA" id="ARBA00006573"/>
    </source>
</evidence>
<dbReference type="GO" id="GO:0030436">
    <property type="term" value="P:asexual sporulation"/>
    <property type="evidence" value="ECO:0007669"/>
    <property type="project" value="InterPro"/>
</dbReference>